<reference evidence="3 4" key="1">
    <citation type="submission" date="2016-10" db="EMBL/GenBank/DDBJ databases">
        <authorList>
            <person name="de Groot N.N."/>
        </authorList>
    </citation>
    <scope>NUCLEOTIDE SEQUENCE [LARGE SCALE GENOMIC DNA]</scope>
    <source>
        <strain evidence="3 4">TC2-24</strain>
    </source>
</reference>
<evidence type="ECO:0000256" key="2">
    <source>
        <dbReference type="ARBA" id="ARBA00023163"/>
    </source>
</evidence>
<evidence type="ECO:0000313" key="3">
    <source>
        <dbReference type="EMBL" id="SEV86528.1"/>
    </source>
</evidence>
<dbReference type="EMBL" id="FOIQ01000001">
    <property type="protein sequence ID" value="SEV86528.1"/>
    <property type="molecule type" value="Genomic_DNA"/>
</dbReference>
<dbReference type="AlphaFoldDB" id="A0A1I0MEH3"/>
<name>A0A1I0MEH3_9BACT</name>
<dbReference type="SMART" id="SM01409">
    <property type="entry name" value="RNA_pol_Rpb6"/>
    <property type="match status" value="1"/>
</dbReference>
<accession>A0A1I0MEH3</accession>
<sequence length="112" mass="13087">MDYKKSKAPVNTVTRNIMDLCRDTNNIYESVAIISKRANQISVQIKEDLSKKLAEFASYNDSLEEVFENREQIEISRYYEKLPKATLLATQEFVEDKVYWRDPSRDNVVAES</sequence>
<proteinExistence type="predicted"/>
<organism evidence="3 4">
    <name type="scientific">Prevotella aff. ruminicola Tc2-24</name>
    <dbReference type="NCBI Taxonomy" id="81582"/>
    <lineage>
        <taxon>Bacteria</taxon>
        <taxon>Pseudomonadati</taxon>
        <taxon>Bacteroidota</taxon>
        <taxon>Bacteroidia</taxon>
        <taxon>Bacteroidales</taxon>
        <taxon>Prevotellaceae</taxon>
        <taxon>Prevotella</taxon>
    </lineage>
</organism>
<dbReference type="GO" id="GO:0003899">
    <property type="term" value="F:DNA-directed RNA polymerase activity"/>
    <property type="evidence" value="ECO:0007669"/>
    <property type="project" value="InterPro"/>
</dbReference>
<dbReference type="GO" id="GO:0003677">
    <property type="term" value="F:DNA binding"/>
    <property type="evidence" value="ECO:0007669"/>
    <property type="project" value="InterPro"/>
</dbReference>
<evidence type="ECO:0000313" key="4">
    <source>
        <dbReference type="Proteomes" id="UP000199373"/>
    </source>
</evidence>
<evidence type="ECO:0000256" key="1">
    <source>
        <dbReference type="ARBA" id="ARBA00022478"/>
    </source>
</evidence>
<dbReference type="RefSeq" id="WP_091914596.1">
    <property type="nucleotide sequence ID" value="NZ_FOIQ01000001.1"/>
</dbReference>
<dbReference type="Pfam" id="PF01192">
    <property type="entry name" value="RNA_pol_Rpb6"/>
    <property type="match status" value="1"/>
</dbReference>
<protein>
    <submittedName>
        <fullName evidence="3">RNA polymerase Rpb6</fullName>
    </submittedName>
</protein>
<keyword evidence="1" id="KW-0240">DNA-directed RNA polymerase</keyword>
<dbReference type="GO" id="GO:0006351">
    <property type="term" value="P:DNA-templated transcription"/>
    <property type="evidence" value="ECO:0007669"/>
    <property type="project" value="InterPro"/>
</dbReference>
<dbReference type="InterPro" id="IPR006110">
    <property type="entry name" value="Pol_omega/Rpo6/RPB6"/>
</dbReference>
<gene>
    <name evidence="3" type="ORF">SAMN04487850_0579</name>
</gene>
<keyword evidence="4" id="KW-1185">Reference proteome</keyword>
<dbReference type="GO" id="GO:0000428">
    <property type="term" value="C:DNA-directed RNA polymerase complex"/>
    <property type="evidence" value="ECO:0007669"/>
    <property type="project" value="UniProtKB-KW"/>
</dbReference>
<dbReference type="Proteomes" id="UP000199373">
    <property type="component" value="Unassembled WGS sequence"/>
</dbReference>
<keyword evidence="2" id="KW-0804">Transcription</keyword>